<dbReference type="InterPro" id="IPR036894">
    <property type="entry name" value="YbaB-like_sf"/>
</dbReference>
<dbReference type="AlphaFoldDB" id="A0A1H9BKN9"/>
<dbReference type="PIRSF" id="PIRSF004555">
    <property type="entry name" value="UCP004555"/>
    <property type="match status" value="1"/>
</dbReference>
<proteinExistence type="inferred from homology"/>
<sequence>MRGMGNMGNMQGMMQKMQKMQKEMQKTQAEIEASVFEVSDSQNLVTVKITGKKEIVELVINEALVDPDDIEMLQDLVLATVNQAIQKVETTQEEKLGKFTAGLNLPF</sequence>
<keyword evidence="2" id="KW-0963">Cytoplasm</keyword>
<comment type="subcellular location">
    <subcellularLocation>
        <location evidence="2">Cytoplasm</location>
        <location evidence="2">Nucleoid</location>
    </subcellularLocation>
</comment>
<dbReference type="PANTHER" id="PTHR33449">
    <property type="entry name" value="NUCLEOID-ASSOCIATED PROTEIN YBAB"/>
    <property type="match status" value="1"/>
</dbReference>
<dbReference type="GO" id="GO:0005829">
    <property type="term" value="C:cytosol"/>
    <property type="evidence" value="ECO:0007669"/>
    <property type="project" value="TreeGrafter"/>
</dbReference>
<evidence type="ECO:0000313" key="4">
    <source>
        <dbReference type="EMBL" id="SEP89485.1"/>
    </source>
</evidence>
<evidence type="ECO:0000256" key="1">
    <source>
        <dbReference type="ARBA" id="ARBA00023125"/>
    </source>
</evidence>
<evidence type="ECO:0000256" key="3">
    <source>
        <dbReference type="SAM" id="Coils"/>
    </source>
</evidence>
<evidence type="ECO:0000256" key="2">
    <source>
        <dbReference type="HAMAP-Rule" id="MF_00274"/>
    </source>
</evidence>
<comment type="function">
    <text evidence="2">Binds to DNA and alters its conformation. May be involved in regulation of gene expression, nucleoid organization and DNA protection.</text>
</comment>
<dbReference type="Proteomes" id="UP000198833">
    <property type="component" value="Unassembled WGS sequence"/>
</dbReference>
<keyword evidence="1 2" id="KW-0238">DNA-binding</keyword>
<gene>
    <name evidence="4" type="ORF">SAMN04488558_10326</name>
</gene>
<dbReference type="OrthoDB" id="9795263at2"/>
<dbReference type="GO" id="GO:0003677">
    <property type="term" value="F:DNA binding"/>
    <property type="evidence" value="ECO:0007669"/>
    <property type="project" value="UniProtKB-UniRule"/>
</dbReference>
<evidence type="ECO:0000313" key="5">
    <source>
        <dbReference type="Proteomes" id="UP000198833"/>
    </source>
</evidence>
<protein>
    <recommendedName>
        <fullName evidence="2">Nucleoid-associated protein SAMN04488558_10326</fullName>
    </recommendedName>
</protein>
<dbReference type="PANTHER" id="PTHR33449:SF1">
    <property type="entry name" value="NUCLEOID-ASSOCIATED PROTEIN YBAB"/>
    <property type="match status" value="1"/>
</dbReference>
<dbReference type="EMBL" id="FOEN01000003">
    <property type="protein sequence ID" value="SEP89485.1"/>
    <property type="molecule type" value="Genomic_DNA"/>
</dbReference>
<name>A0A1H9BKN9_9LACT</name>
<feature type="coiled-coil region" evidence="3">
    <location>
        <begin position="10"/>
        <end position="37"/>
    </location>
</feature>
<dbReference type="HAMAP" id="MF_00274">
    <property type="entry name" value="DNA_YbaB_EbfC"/>
    <property type="match status" value="1"/>
</dbReference>
<dbReference type="Pfam" id="PF02575">
    <property type="entry name" value="YbaB_DNA_bd"/>
    <property type="match status" value="1"/>
</dbReference>
<accession>A0A1H9BKN9</accession>
<dbReference type="SUPFAM" id="SSF82607">
    <property type="entry name" value="YbaB-like"/>
    <property type="match status" value="1"/>
</dbReference>
<organism evidence="4 5">
    <name type="scientific">Ignavigranum ruoffiae</name>
    <dbReference type="NCBI Taxonomy" id="89093"/>
    <lineage>
        <taxon>Bacteria</taxon>
        <taxon>Bacillati</taxon>
        <taxon>Bacillota</taxon>
        <taxon>Bacilli</taxon>
        <taxon>Lactobacillales</taxon>
        <taxon>Aerococcaceae</taxon>
        <taxon>Ignavigranum</taxon>
    </lineage>
</organism>
<comment type="similarity">
    <text evidence="2">Belongs to the YbaB/EbfC family.</text>
</comment>
<reference evidence="4 5" key="1">
    <citation type="submission" date="2016-10" db="EMBL/GenBank/DDBJ databases">
        <authorList>
            <person name="de Groot N.N."/>
        </authorList>
    </citation>
    <scope>NUCLEOTIDE SEQUENCE [LARGE SCALE GENOMIC DNA]</scope>
    <source>
        <strain evidence="4 5">DSM 15695</strain>
    </source>
</reference>
<dbReference type="STRING" id="89093.SAMN04488558_10326"/>
<dbReference type="Gene3D" id="3.30.1310.10">
    <property type="entry name" value="Nucleoid-associated protein YbaB-like domain"/>
    <property type="match status" value="1"/>
</dbReference>
<keyword evidence="5" id="KW-1185">Reference proteome</keyword>
<comment type="subunit">
    <text evidence="2">Homodimer.</text>
</comment>
<dbReference type="InterPro" id="IPR004401">
    <property type="entry name" value="YbaB/EbfC"/>
</dbReference>
<dbReference type="GO" id="GO:0043590">
    <property type="term" value="C:bacterial nucleoid"/>
    <property type="evidence" value="ECO:0007669"/>
    <property type="project" value="UniProtKB-UniRule"/>
</dbReference>
<keyword evidence="3" id="KW-0175">Coiled coil</keyword>
<dbReference type="NCBIfam" id="TIGR00103">
    <property type="entry name" value="DNA_YbaB_EbfC"/>
    <property type="match status" value="1"/>
</dbReference>